<dbReference type="GO" id="GO:0046983">
    <property type="term" value="F:protein dimerization activity"/>
    <property type="evidence" value="ECO:0007669"/>
    <property type="project" value="InterPro"/>
</dbReference>
<dbReference type="InterPro" id="IPR012337">
    <property type="entry name" value="RNaseH-like_sf"/>
</dbReference>
<dbReference type="AlphaFoldDB" id="A0AAV3P655"/>
<sequence length="251" mass="29047">MALQRCDQDLLNALNLVRIAKLRLQRMRDDGCDVLIAKVFEICKNHVIKVPDMSGPYYLFKSRRQPSTTSNLHHYKNDYFLNILDVQMKELNQSFDVENAELLHCMAYSTPFSKFVAFDVDKLVRMTKLDPIDFLDEVESSLRNQLANYIQDVRDDARFKELKSLGHLCKQLVATGKHMTYGAIFKLVKFALILPVATASVERVFSAMRHVKPDSRNKMGDQWLNDRLLTFVENIYFLVLILVKSISKNGH</sequence>
<accession>A0AAV3P655</accession>
<organism evidence="2 3">
    <name type="scientific">Lithospermum erythrorhizon</name>
    <name type="common">Purple gromwell</name>
    <name type="synonym">Lithospermum officinale var. erythrorhizon</name>
    <dbReference type="NCBI Taxonomy" id="34254"/>
    <lineage>
        <taxon>Eukaryota</taxon>
        <taxon>Viridiplantae</taxon>
        <taxon>Streptophyta</taxon>
        <taxon>Embryophyta</taxon>
        <taxon>Tracheophyta</taxon>
        <taxon>Spermatophyta</taxon>
        <taxon>Magnoliopsida</taxon>
        <taxon>eudicotyledons</taxon>
        <taxon>Gunneridae</taxon>
        <taxon>Pentapetalae</taxon>
        <taxon>asterids</taxon>
        <taxon>lamiids</taxon>
        <taxon>Boraginales</taxon>
        <taxon>Boraginaceae</taxon>
        <taxon>Boraginoideae</taxon>
        <taxon>Lithospermeae</taxon>
        <taxon>Lithospermum</taxon>
    </lineage>
</organism>
<feature type="domain" description="HAT C-terminal dimerisation" evidence="1">
    <location>
        <begin position="177"/>
        <end position="224"/>
    </location>
</feature>
<comment type="caution">
    <text evidence="2">The sequence shown here is derived from an EMBL/GenBank/DDBJ whole genome shotgun (WGS) entry which is preliminary data.</text>
</comment>
<dbReference type="Proteomes" id="UP001454036">
    <property type="component" value="Unassembled WGS sequence"/>
</dbReference>
<protein>
    <recommendedName>
        <fullName evidence="1">HAT C-terminal dimerisation domain-containing protein</fullName>
    </recommendedName>
</protein>
<evidence type="ECO:0000313" key="3">
    <source>
        <dbReference type="Proteomes" id="UP001454036"/>
    </source>
</evidence>
<proteinExistence type="predicted"/>
<gene>
    <name evidence="2" type="ORF">LIER_06580</name>
</gene>
<dbReference type="EMBL" id="BAABME010000969">
    <property type="protein sequence ID" value="GAA0146683.1"/>
    <property type="molecule type" value="Genomic_DNA"/>
</dbReference>
<evidence type="ECO:0000259" key="1">
    <source>
        <dbReference type="Pfam" id="PF05699"/>
    </source>
</evidence>
<name>A0AAV3P655_LITER</name>
<dbReference type="SUPFAM" id="SSF53098">
    <property type="entry name" value="Ribonuclease H-like"/>
    <property type="match status" value="1"/>
</dbReference>
<dbReference type="PANTHER" id="PTHR11697">
    <property type="entry name" value="GENERAL TRANSCRIPTION FACTOR 2-RELATED ZINC FINGER PROTEIN"/>
    <property type="match status" value="1"/>
</dbReference>
<dbReference type="Pfam" id="PF05699">
    <property type="entry name" value="Dimer_Tnp_hAT"/>
    <property type="match status" value="1"/>
</dbReference>
<dbReference type="InterPro" id="IPR055298">
    <property type="entry name" value="AtLOH3-like"/>
</dbReference>
<keyword evidence="3" id="KW-1185">Reference proteome</keyword>
<evidence type="ECO:0000313" key="2">
    <source>
        <dbReference type="EMBL" id="GAA0146683.1"/>
    </source>
</evidence>
<dbReference type="InterPro" id="IPR008906">
    <property type="entry name" value="HATC_C_dom"/>
</dbReference>
<reference evidence="2 3" key="1">
    <citation type="submission" date="2024-01" db="EMBL/GenBank/DDBJ databases">
        <title>The complete chloroplast genome sequence of Lithospermum erythrorhizon: insights into the phylogenetic relationship among Boraginaceae species and the maternal lineages of purple gromwells.</title>
        <authorList>
            <person name="Okada T."/>
            <person name="Watanabe K."/>
        </authorList>
    </citation>
    <scope>NUCLEOTIDE SEQUENCE [LARGE SCALE GENOMIC DNA]</scope>
</reference>
<dbReference type="PANTHER" id="PTHR11697:SF230">
    <property type="entry name" value="ZINC FINGER, MYM DOMAIN CONTAINING 1"/>
    <property type="match status" value="1"/>
</dbReference>